<feature type="domain" description="Casein kinase substrate phosphoprotein PP28" evidence="2">
    <location>
        <begin position="119"/>
        <end position="177"/>
    </location>
</feature>
<dbReference type="Pfam" id="PF10252">
    <property type="entry name" value="PP28"/>
    <property type="match status" value="1"/>
</dbReference>
<feature type="compositionally biased region" description="Basic and acidic residues" evidence="1">
    <location>
        <begin position="28"/>
        <end position="47"/>
    </location>
</feature>
<protein>
    <recommendedName>
        <fullName evidence="2">Casein kinase substrate phosphoprotein PP28 domain-containing protein</fullName>
    </recommendedName>
</protein>
<evidence type="ECO:0000313" key="3">
    <source>
        <dbReference type="EMBL" id="RPB18953.1"/>
    </source>
</evidence>
<feature type="compositionally biased region" description="Basic and acidic residues" evidence="1">
    <location>
        <begin position="123"/>
        <end position="148"/>
    </location>
</feature>
<feature type="compositionally biased region" description="Basic and acidic residues" evidence="1">
    <location>
        <begin position="171"/>
        <end position="181"/>
    </location>
</feature>
<dbReference type="InParanoid" id="A0A3N4L7W8"/>
<evidence type="ECO:0000313" key="4">
    <source>
        <dbReference type="Proteomes" id="UP000267821"/>
    </source>
</evidence>
<organism evidence="3 4">
    <name type="scientific">Terfezia boudieri ATCC MYA-4762</name>
    <dbReference type="NCBI Taxonomy" id="1051890"/>
    <lineage>
        <taxon>Eukaryota</taxon>
        <taxon>Fungi</taxon>
        <taxon>Dikarya</taxon>
        <taxon>Ascomycota</taxon>
        <taxon>Pezizomycotina</taxon>
        <taxon>Pezizomycetes</taxon>
        <taxon>Pezizales</taxon>
        <taxon>Pezizaceae</taxon>
        <taxon>Terfezia</taxon>
    </lineage>
</organism>
<dbReference type="InterPro" id="IPR039876">
    <property type="entry name" value="HAP28"/>
</dbReference>
<sequence>MSGKRGGKFSKPTRGGGKKFSRNLKPLNESEDRPGMWDEEHTLKESDSDNEGEDSTATMTREERRAAEKARKEAAIARKKAAVAGSDDEDEEEEEEDSAPISNPNLAPANPNAPGNAGSGGISRKEREAKEAAAAKERWQKMHLAGKTDEAKADLARLALIRKEREEKAKQRQAEIEERKAAAAVKLEASGRKR</sequence>
<evidence type="ECO:0000259" key="2">
    <source>
        <dbReference type="Pfam" id="PF10252"/>
    </source>
</evidence>
<feature type="region of interest" description="Disordered" evidence="1">
    <location>
        <begin position="171"/>
        <end position="194"/>
    </location>
</feature>
<feature type="compositionally biased region" description="Low complexity" evidence="1">
    <location>
        <begin position="99"/>
        <end position="116"/>
    </location>
</feature>
<dbReference type="EMBL" id="ML121602">
    <property type="protein sequence ID" value="RPB18953.1"/>
    <property type="molecule type" value="Genomic_DNA"/>
</dbReference>
<reference evidence="3 4" key="1">
    <citation type="journal article" date="2018" name="Nat. Ecol. Evol.">
        <title>Pezizomycetes genomes reveal the molecular basis of ectomycorrhizal truffle lifestyle.</title>
        <authorList>
            <person name="Murat C."/>
            <person name="Payen T."/>
            <person name="Noel B."/>
            <person name="Kuo A."/>
            <person name="Morin E."/>
            <person name="Chen J."/>
            <person name="Kohler A."/>
            <person name="Krizsan K."/>
            <person name="Balestrini R."/>
            <person name="Da Silva C."/>
            <person name="Montanini B."/>
            <person name="Hainaut M."/>
            <person name="Levati E."/>
            <person name="Barry K.W."/>
            <person name="Belfiori B."/>
            <person name="Cichocki N."/>
            <person name="Clum A."/>
            <person name="Dockter R.B."/>
            <person name="Fauchery L."/>
            <person name="Guy J."/>
            <person name="Iotti M."/>
            <person name="Le Tacon F."/>
            <person name="Lindquist E.A."/>
            <person name="Lipzen A."/>
            <person name="Malagnac F."/>
            <person name="Mello A."/>
            <person name="Molinier V."/>
            <person name="Miyauchi S."/>
            <person name="Poulain J."/>
            <person name="Riccioni C."/>
            <person name="Rubini A."/>
            <person name="Sitrit Y."/>
            <person name="Splivallo R."/>
            <person name="Traeger S."/>
            <person name="Wang M."/>
            <person name="Zifcakova L."/>
            <person name="Wipf D."/>
            <person name="Zambonelli A."/>
            <person name="Paolocci F."/>
            <person name="Nowrousian M."/>
            <person name="Ottonello S."/>
            <person name="Baldrian P."/>
            <person name="Spatafora J.W."/>
            <person name="Henrissat B."/>
            <person name="Nagy L.G."/>
            <person name="Aury J.M."/>
            <person name="Wincker P."/>
            <person name="Grigoriev I.V."/>
            <person name="Bonfante P."/>
            <person name="Martin F.M."/>
        </authorList>
    </citation>
    <scope>NUCLEOTIDE SEQUENCE [LARGE SCALE GENOMIC DNA]</scope>
    <source>
        <strain evidence="3 4">ATCC MYA-4762</strain>
    </source>
</reference>
<proteinExistence type="predicted"/>
<dbReference type="InterPro" id="IPR019380">
    <property type="entry name" value="Casein_kinase_sb_PP28"/>
</dbReference>
<dbReference type="Proteomes" id="UP000267821">
    <property type="component" value="Unassembled WGS sequence"/>
</dbReference>
<gene>
    <name evidence="3" type="ORF">L211DRAFT_843090</name>
</gene>
<feature type="compositionally biased region" description="Acidic residues" evidence="1">
    <location>
        <begin position="86"/>
        <end position="98"/>
    </location>
</feature>
<name>A0A3N4L7W8_9PEZI</name>
<keyword evidence="4" id="KW-1185">Reference proteome</keyword>
<feature type="region of interest" description="Disordered" evidence="1">
    <location>
        <begin position="1"/>
        <end position="148"/>
    </location>
</feature>
<dbReference type="PANTHER" id="PTHR22055">
    <property type="entry name" value="28 KDA HEAT- AND ACID-STABLE PHOSPHOPROTEIN PDGF-ASSOCIATED PROTEIN"/>
    <property type="match status" value="1"/>
</dbReference>
<dbReference type="AlphaFoldDB" id="A0A3N4L7W8"/>
<accession>A0A3N4L7W8</accession>
<evidence type="ECO:0000256" key="1">
    <source>
        <dbReference type="SAM" id="MobiDB-lite"/>
    </source>
</evidence>
<feature type="compositionally biased region" description="Basic and acidic residues" evidence="1">
    <location>
        <begin position="60"/>
        <end position="76"/>
    </location>
</feature>
<dbReference type="OrthoDB" id="21120at2759"/>